<protein>
    <recommendedName>
        <fullName evidence="4">Erythromycin esterase</fullName>
    </recommendedName>
</protein>
<proteinExistence type="predicted"/>
<dbReference type="Proteomes" id="UP000199050">
    <property type="component" value="Unassembled WGS sequence"/>
</dbReference>
<organism evidence="2 3">
    <name type="scientific">Paenibacillus typhae</name>
    <dbReference type="NCBI Taxonomy" id="1174501"/>
    <lineage>
        <taxon>Bacteria</taxon>
        <taxon>Bacillati</taxon>
        <taxon>Bacillota</taxon>
        <taxon>Bacilli</taxon>
        <taxon>Bacillales</taxon>
        <taxon>Paenibacillaceae</taxon>
        <taxon>Paenibacillus</taxon>
    </lineage>
</organism>
<feature type="chain" id="PRO_5038728276" description="Erythromycin esterase" evidence="1">
    <location>
        <begin position="35"/>
        <end position="271"/>
    </location>
</feature>
<dbReference type="EMBL" id="FNDX01000006">
    <property type="protein sequence ID" value="SDI55964.1"/>
    <property type="molecule type" value="Genomic_DNA"/>
</dbReference>
<dbReference type="STRING" id="1174501.SAMN05216192_106159"/>
<evidence type="ECO:0000313" key="2">
    <source>
        <dbReference type="EMBL" id="SDI55964.1"/>
    </source>
</evidence>
<sequence length="271" mass="30719">MNNEKPICPAKVKTIFLHPLLLLLIIALAAGSLAACSNSAEGKTPGKPLQPARATIVAAQASGNIYLYGEAHGVAEILDKEFELWSQYYHNEGMRHLFVELSYFTAEYLNVWMQSDNDDILDEIYEDWKGTRSYNPDTRNFYKQIKSECPETIFHGTDVGHQYDSTGSRFLAYLEANGLTKTEKYALTKEAIEQGRLYYKKYYEGEYRENKMTENFIREFDILGNESIMGIYGSAHTGLDGIAYGTKSLPCMANQLRARYGENIFSENLAD</sequence>
<name>A0A1G8LJU8_9BACL</name>
<dbReference type="RefSeq" id="WP_090713585.1">
    <property type="nucleotide sequence ID" value="NZ_CBCSKY010000005.1"/>
</dbReference>
<keyword evidence="3" id="KW-1185">Reference proteome</keyword>
<keyword evidence="1" id="KW-0732">Signal</keyword>
<accession>A0A1G8LJU8</accession>
<gene>
    <name evidence="2" type="ORF">SAMN05216192_106159</name>
</gene>
<evidence type="ECO:0000313" key="3">
    <source>
        <dbReference type="Proteomes" id="UP000199050"/>
    </source>
</evidence>
<evidence type="ECO:0008006" key="4">
    <source>
        <dbReference type="Google" id="ProtNLM"/>
    </source>
</evidence>
<dbReference type="SUPFAM" id="SSF159501">
    <property type="entry name" value="EreA/ChaN-like"/>
    <property type="match status" value="1"/>
</dbReference>
<evidence type="ECO:0000256" key="1">
    <source>
        <dbReference type="SAM" id="SignalP"/>
    </source>
</evidence>
<dbReference type="OrthoDB" id="1957142at2"/>
<dbReference type="AlphaFoldDB" id="A0A1G8LJU8"/>
<feature type="signal peptide" evidence="1">
    <location>
        <begin position="1"/>
        <end position="34"/>
    </location>
</feature>
<reference evidence="3" key="1">
    <citation type="submission" date="2016-10" db="EMBL/GenBank/DDBJ databases">
        <authorList>
            <person name="Varghese N."/>
            <person name="Submissions S."/>
        </authorList>
    </citation>
    <scope>NUCLEOTIDE SEQUENCE [LARGE SCALE GENOMIC DNA]</scope>
    <source>
        <strain evidence="3">CGMCC 1.11012</strain>
    </source>
</reference>